<dbReference type="CDD" id="cd16434">
    <property type="entry name" value="CheB-CheR_fusion"/>
    <property type="match status" value="1"/>
</dbReference>
<dbReference type="Gene3D" id="3.40.50.180">
    <property type="entry name" value="Methylesterase CheB, C-terminal domain"/>
    <property type="match status" value="1"/>
</dbReference>
<feature type="active site" evidence="1">
    <location>
        <position position="148"/>
    </location>
</feature>
<feature type="active site" evidence="1">
    <location>
        <position position="28"/>
    </location>
</feature>
<evidence type="ECO:0000256" key="1">
    <source>
        <dbReference type="PROSITE-ProRule" id="PRU00050"/>
    </source>
</evidence>
<accession>A0ABN6L7I1</accession>
<gene>
    <name evidence="6" type="ORF">PEPS_14430</name>
</gene>
<dbReference type="PROSITE" id="PS50112">
    <property type="entry name" value="PAS"/>
    <property type="match status" value="3"/>
</dbReference>
<evidence type="ECO:0008006" key="8">
    <source>
        <dbReference type="Google" id="ProtNLM"/>
    </source>
</evidence>
<reference evidence="6 7" key="1">
    <citation type="submission" date="2021-12" db="EMBL/GenBank/DDBJ databases">
        <title>Genome sequencing of bacteria with rrn-lacking chromosome and rrn-plasmid.</title>
        <authorList>
            <person name="Anda M."/>
            <person name="Iwasaki W."/>
        </authorList>
    </citation>
    <scope>NUCLEOTIDE SEQUENCE [LARGE SCALE GENOMIC DNA]</scope>
    <source>
        <strain evidence="6 7">NBRC 101262</strain>
    </source>
</reference>
<dbReference type="PROSITE" id="PS50122">
    <property type="entry name" value="CHEB"/>
    <property type="match status" value="1"/>
</dbReference>
<evidence type="ECO:0000313" key="7">
    <source>
        <dbReference type="Proteomes" id="UP001354989"/>
    </source>
</evidence>
<keyword evidence="1" id="KW-0378">Hydrolase</keyword>
<dbReference type="InterPro" id="IPR035909">
    <property type="entry name" value="CheB_C"/>
</dbReference>
<dbReference type="Pfam" id="PF08447">
    <property type="entry name" value="PAS_3"/>
    <property type="match status" value="1"/>
</dbReference>
<evidence type="ECO:0000256" key="2">
    <source>
        <dbReference type="SAM" id="Coils"/>
    </source>
</evidence>
<feature type="domain" description="CheB-type methylesterase" evidence="4">
    <location>
        <begin position="17"/>
        <end position="206"/>
    </location>
</feature>
<protein>
    <recommendedName>
        <fullName evidence="8">Protein-glutamate O-methyltransferase</fullName>
    </recommendedName>
</protein>
<dbReference type="PANTHER" id="PTHR24422">
    <property type="entry name" value="CHEMOTAXIS PROTEIN METHYLTRANSFERASE"/>
    <property type="match status" value="1"/>
</dbReference>
<dbReference type="Pfam" id="PF13596">
    <property type="entry name" value="PAS_10"/>
    <property type="match status" value="1"/>
</dbReference>
<keyword evidence="2" id="KW-0175">Coiled coil</keyword>
<keyword evidence="1" id="KW-0145">Chemotaxis</keyword>
<proteinExistence type="predicted"/>
<evidence type="ECO:0000259" key="4">
    <source>
        <dbReference type="PROSITE" id="PS50122"/>
    </source>
</evidence>
<dbReference type="PANTHER" id="PTHR24422:SF10">
    <property type="entry name" value="CHEMOTAXIS PROTEIN METHYLTRANSFERASE 2"/>
    <property type="match status" value="1"/>
</dbReference>
<dbReference type="SMART" id="SM00138">
    <property type="entry name" value="MeTrc"/>
    <property type="match status" value="1"/>
</dbReference>
<dbReference type="PRINTS" id="PR00996">
    <property type="entry name" value="CHERMTFRASE"/>
</dbReference>
<dbReference type="NCBIfam" id="TIGR00229">
    <property type="entry name" value="sensory_box"/>
    <property type="match status" value="2"/>
</dbReference>
<dbReference type="CDD" id="cd00130">
    <property type="entry name" value="PAS"/>
    <property type="match status" value="2"/>
</dbReference>
<dbReference type="InterPro" id="IPR029063">
    <property type="entry name" value="SAM-dependent_MTases_sf"/>
</dbReference>
<organism evidence="6 7">
    <name type="scientific">Persicobacter psychrovividus</name>
    <dbReference type="NCBI Taxonomy" id="387638"/>
    <lineage>
        <taxon>Bacteria</taxon>
        <taxon>Pseudomonadati</taxon>
        <taxon>Bacteroidota</taxon>
        <taxon>Cytophagia</taxon>
        <taxon>Cytophagales</taxon>
        <taxon>Persicobacteraceae</taxon>
        <taxon>Persicobacter</taxon>
    </lineage>
</organism>
<feature type="domain" description="PAS" evidence="3">
    <location>
        <begin position="980"/>
        <end position="1051"/>
    </location>
</feature>
<evidence type="ECO:0000259" key="5">
    <source>
        <dbReference type="PROSITE" id="PS50123"/>
    </source>
</evidence>
<feature type="active site" evidence="1">
    <location>
        <position position="55"/>
    </location>
</feature>
<dbReference type="RefSeq" id="WP_338396624.1">
    <property type="nucleotide sequence ID" value="NZ_AP025292.1"/>
</dbReference>
<keyword evidence="7" id="KW-1185">Reference proteome</keyword>
<name>A0ABN6L7I1_9BACT</name>
<dbReference type="InterPro" id="IPR000014">
    <property type="entry name" value="PAS"/>
</dbReference>
<dbReference type="Pfam" id="PF01739">
    <property type="entry name" value="CheR"/>
    <property type="match status" value="1"/>
</dbReference>
<feature type="domain" description="PAS" evidence="3">
    <location>
        <begin position="854"/>
        <end position="924"/>
    </location>
</feature>
<dbReference type="Proteomes" id="UP001354989">
    <property type="component" value="Chromosome"/>
</dbReference>
<feature type="domain" description="CheR-type methyltransferase" evidence="5">
    <location>
        <begin position="211"/>
        <end position="479"/>
    </location>
</feature>
<dbReference type="PROSITE" id="PS50123">
    <property type="entry name" value="CHER"/>
    <property type="match status" value="1"/>
</dbReference>
<dbReference type="SUPFAM" id="SSF52738">
    <property type="entry name" value="Methylesterase CheB, C-terminal domain"/>
    <property type="match status" value="1"/>
</dbReference>
<dbReference type="InterPro" id="IPR013655">
    <property type="entry name" value="PAS_fold_3"/>
</dbReference>
<dbReference type="Pfam" id="PF03705">
    <property type="entry name" value="CheR_N"/>
    <property type="match status" value="1"/>
</dbReference>
<feature type="coiled-coil region" evidence="2">
    <location>
        <begin position="658"/>
        <end position="723"/>
    </location>
</feature>
<dbReference type="EMBL" id="AP025292">
    <property type="protein sequence ID" value="BDC99162.1"/>
    <property type="molecule type" value="Genomic_DNA"/>
</dbReference>
<dbReference type="InterPro" id="IPR022642">
    <property type="entry name" value="CheR_C"/>
</dbReference>
<dbReference type="InterPro" id="IPR000673">
    <property type="entry name" value="Sig_transdc_resp-reg_Me-estase"/>
</dbReference>
<dbReference type="InterPro" id="IPR035965">
    <property type="entry name" value="PAS-like_dom_sf"/>
</dbReference>
<dbReference type="Gene3D" id="3.30.450.20">
    <property type="entry name" value="PAS domain"/>
    <property type="match status" value="4"/>
</dbReference>
<feature type="domain" description="PAS" evidence="3">
    <location>
        <begin position="1248"/>
        <end position="1296"/>
    </location>
</feature>
<dbReference type="SUPFAM" id="SSF55785">
    <property type="entry name" value="PYP-like sensor domain (PAS domain)"/>
    <property type="match status" value="4"/>
</dbReference>
<evidence type="ECO:0000313" key="6">
    <source>
        <dbReference type="EMBL" id="BDC99162.1"/>
    </source>
</evidence>
<dbReference type="SUPFAM" id="SSF47757">
    <property type="entry name" value="Chemotaxis receptor methyltransferase CheR, N-terminal domain"/>
    <property type="match status" value="1"/>
</dbReference>
<sequence>MNKTQTEKSYAPHEINPQDFQVIGIGASAGGLEVLKEFFDHLPRECPHSFVVIQHLSPDYKSLMAELLAKNTDIPVKEAGDDEEVLPRTIYLIPPKKNMTISDNRLWLSDKPLGFDAAHLPIDIFFRSLAADKKDRAVGVILSGSGSDGTQGVRTIKEAGGMVMVQNPEEAKFDGMPKSAISTGLADTILPIQDLASEMLNLIQLPKSEDGAEKQLLNDENSLDKILTHICNVSSLDFSSYKRPTLIRRISRRMGMVGKSTPKEYLAYVYQHSNEVDLLVNEFLIGVTRFFRDEAVWSYFKDEIVPNLIKGAKSSGESIKIWSVGCSTGEEAYTLAMIIREELDTLGLQIDVKIFATDLQKLHLDVARKGVYPLSTVADIPKSYIKKYFRGQGDTFNIAENIRKMVIFSEHNILKDPPFNKMDLVVCRNMLIYLQTAAQNKAIGLMHFALKLNGYLLLGSSETVGELKDVFAEVDRKFRIYVNKEASRQLTSDKLPYHNINRSINQRTAAGDKNLTVEKKMTESFNSIISRKLDIAGVYLDENYNIIHAIGKFRHFIEFPEEGFSTNVLKMLPNQLSMAVSSASRKALRDNQEVAYLKIRYTHKDQVLTVDVYASPFEVPNITSRKLVLVTFIPQTTVQELSTSDDETHYVMGDQHRTQKLSELEEELARTKEDLQNTIEQVETSNEELQSTNEELLAANEELQGTNEELQSVNEELHTVNSEHELKLEEVGALKAEIDNILKSTEIGIIFLDTDNRIKKITPSIREQFNLQENDIGRPITHFTSNFVDNEVISITDEVKVVSETHKVRQAEVKTNDGQWYLQRILPFVDSDGKKDGVVITYINVTESKEMDSKYENLEKLLDVTRDALITVDLDGTILGWNETAKDIYKFLPAEIIGKPISTIYSEESEKVMREMFKNLANNGANQSYRTRHSNAETENIEVLIKPTILFNKDNQISAYSLSIKDLTEENTLRQSLAEQKQQYKALYESSPDMLLSVGTNGLITNVNQKLFTRLGYKNKDEVVGMQVFDIYAETSRAIAKKCFERFMRNEKVHNEELTVLTKEGYPVPVLLSVEPVLDENGEISHSNSVWREVSSLSTQQGAESLLEKAFKTVNAECIILSSELNIIYSNDEQKIPLGNPEKLFSDKYWETCKKQIENAIEQKQEVVFETLENFSSKDLEVQILKTYVTPEFNAQGKVKWISLMRSDISDKWMNHEKLKLKSEFLSVVSTENRVGFFEWDLKDTIIWDQVTEEIFGYGPNEFSGSYADYLTLLHPDDREYVNTTNKKIEDVDDTEDIYEGTHKIIRANDKAERRVYFKSRILEGPEGKPIKLQGICWDITDEDQE</sequence>
<dbReference type="InterPro" id="IPR022641">
    <property type="entry name" value="CheR_N"/>
</dbReference>
<dbReference type="InterPro" id="IPR000780">
    <property type="entry name" value="CheR_MeTrfase"/>
</dbReference>
<dbReference type="SUPFAM" id="SSF53335">
    <property type="entry name" value="S-adenosyl-L-methionine-dependent methyltransferases"/>
    <property type="match status" value="1"/>
</dbReference>
<dbReference type="Gene3D" id="3.40.50.150">
    <property type="entry name" value="Vaccinia Virus protein VP39"/>
    <property type="match status" value="1"/>
</dbReference>
<dbReference type="Pfam" id="PF13426">
    <property type="entry name" value="PAS_9"/>
    <property type="match status" value="2"/>
</dbReference>
<dbReference type="SMART" id="SM00091">
    <property type="entry name" value="PAS"/>
    <property type="match status" value="4"/>
</dbReference>
<dbReference type="InterPro" id="IPR050903">
    <property type="entry name" value="Bact_Chemotaxis_MeTrfase"/>
</dbReference>
<dbReference type="Pfam" id="PF01339">
    <property type="entry name" value="CheB_methylest"/>
    <property type="match status" value="1"/>
</dbReference>
<evidence type="ECO:0000259" key="3">
    <source>
        <dbReference type="PROSITE" id="PS50112"/>
    </source>
</evidence>